<feature type="transmembrane region" description="Helical" evidence="7">
    <location>
        <begin position="61"/>
        <end position="84"/>
    </location>
</feature>
<feature type="transmembrane region" description="Helical" evidence="7">
    <location>
        <begin position="244"/>
        <end position="270"/>
    </location>
</feature>
<organism evidence="8 9">
    <name type="scientific">Sphingomonas leidyi</name>
    <dbReference type="NCBI Taxonomy" id="68569"/>
    <lineage>
        <taxon>Bacteria</taxon>
        <taxon>Pseudomonadati</taxon>
        <taxon>Pseudomonadota</taxon>
        <taxon>Alphaproteobacteria</taxon>
        <taxon>Sphingomonadales</taxon>
        <taxon>Sphingomonadaceae</taxon>
        <taxon>Sphingomonas</taxon>
    </lineage>
</organism>
<dbReference type="Proteomes" id="UP000564677">
    <property type="component" value="Unassembled WGS sequence"/>
</dbReference>
<keyword evidence="9" id="KW-1185">Reference proteome</keyword>
<keyword evidence="6 7" id="KW-0472">Membrane</keyword>
<reference evidence="8 9" key="1">
    <citation type="submission" date="2020-03" db="EMBL/GenBank/DDBJ databases">
        <title>Genomic Encyclopedia of Type Strains, Phase IV (KMG-IV): sequencing the most valuable type-strain genomes for metagenomic binning, comparative biology and taxonomic classification.</title>
        <authorList>
            <person name="Goeker M."/>
        </authorList>
    </citation>
    <scope>NUCLEOTIDE SEQUENCE [LARGE SCALE GENOMIC DNA]</scope>
    <source>
        <strain evidence="8 9">DSM 4733</strain>
    </source>
</reference>
<feature type="transmembrane region" description="Helical" evidence="7">
    <location>
        <begin position="329"/>
        <end position="346"/>
    </location>
</feature>
<dbReference type="Pfam" id="PF01554">
    <property type="entry name" value="MatE"/>
    <property type="match status" value="2"/>
</dbReference>
<proteinExistence type="predicted"/>
<dbReference type="RefSeq" id="WP_167298929.1">
    <property type="nucleotide sequence ID" value="NZ_CP170557.1"/>
</dbReference>
<dbReference type="CDD" id="cd13138">
    <property type="entry name" value="MATE_yoeA_like"/>
    <property type="match status" value="1"/>
</dbReference>
<evidence type="ECO:0000256" key="7">
    <source>
        <dbReference type="SAM" id="Phobius"/>
    </source>
</evidence>
<evidence type="ECO:0000256" key="5">
    <source>
        <dbReference type="ARBA" id="ARBA00022989"/>
    </source>
</evidence>
<keyword evidence="5 7" id="KW-1133">Transmembrane helix</keyword>
<feature type="transmembrane region" description="Helical" evidence="7">
    <location>
        <begin position="139"/>
        <end position="158"/>
    </location>
</feature>
<feature type="transmembrane region" description="Helical" evidence="7">
    <location>
        <begin position="399"/>
        <end position="420"/>
    </location>
</feature>
<evidence type="ECO:0000256" key="2">
    <source>
        <dbReference type="ARBA" id="ARBA00022448"/>
    </source>
</evidence>
<feature type="transmembrane region" description="Helical" evidence="7">
    <location>
        <begin position="290"/>
        <end position="309"/>
    </location>
</feature>
<feature type="transmembrane region" description="Helical" evidence="7">
    <location>
        <begin position="366"/>
        <end position="387"/>
    </location>
</feature>
<dbReference type="AlphaFoldDB" id="A0A7X5ZVC6"/>
<dbReference type="PANTHER" id="PTHR43549:SF3">
    <property type="entry name" value="MULTIDRUG RESISTANCE PROTEIN YPNP-RELATED"/>
    <property type="match status" value="1"/>
</dbReference>
<feature type="transmembrane region" description="Helical" evidence="7">
    <location>
        <begin position="170"/>
        <end position="191"/>
    </location>
</feature>
<dbReference type="GO" id="GO:0005886">
    <property type="term" value="C:plasma membrane"/>
    <property type="evidence" value="ECO:0007669"/>
    <property type="project" value="UniProtKB-SubCell"/>
</dbReference>
<dbReference type="PANTHER" id="PTHR43549">
    <property type="entry name" value="MULTIDRUG RESISTANCE PROTEIN YPNP-RELATED"/>
    <property type="match status" value="1"/>
</dbReference>
<evidence type="ECO:0000313" key="8">
    <source>
        <dbReference type="EMBL" id="NIJ64604.1"/>
    </source>
</evidence>
<dbReference type="InterPro" id="IPR002528">
    <property type="entry name" value="MATE_fam"/>
</dbReference>
<evidence type="ECO:0000256" key="3">
    <source>
        <dbReference type="ARBA" id="ARBA00022475"/>
    </source>
</evidence>
<feature type="transmembrane region" description="Helical" evidence="7">
    <location>
        <begin position="426"/>
        <end position="445"/>
    </location>
</feature>
<dbReference type="GO" id="GO:0042910">
    <property type="term" value="F:xenobiotic transmembrane transporter activity"/>
    <property type="evidence" value="ECO:0007669"/>
    <property type="project" value="InterPro"/>
</dbReference>
<dbReference type="GO" id="GO:0015297">
    <property type="term" value="F:antiporter activity"/>
    <property type="evidence" value="ECO:0007669"/>
    <property type="project" value="InterPro"/>
</dbReference>
<dbReference type="PIRSF" id="PIRSF006603">
    <property type="entry name" value="DinF"/>
    <property type="match status" value="1"/>
</dbReference>
<accession>A0A7X5ZVC6</accession>
<dbReference type="EMBL" id="JAASQV010000001">
    <property type="protein sequence ID" value="NIJ64604.1"/>
    <property type="molecule type" value="Genomic_DNA"/>
</dbReference>
<keyword evidence="4 7" id="KW-0812">Transmembrane</keyword>
<dbReference type="InterPro" id="IPR052031">
    <property type="entry name" value="Membrane_Transporter-Flippase"/>
</dbReference>
<evidence type="ECO:0000256" key="1">
    <source>
        <dbReference type="ARBA" id="ARBA00004429"/>
    </source>
</evidence>
<feature type="transmembrane region" description="Helical" evidence="7">
    <location>
        <begin position="197"/>
        <end position="223"/>
    </location>
</feature>
<comment type="subcellular location">
    <subcellularLocation>
        <location evidence="1">Cell inner membrane</location>
        <topology evidence="1">Multi-pass membrane protein</topology>
    </subcellularLocation>
</comment>
<protein>
    <submittedName>
        <fullName evidence="8">Putative MATE family efflux protein</fullName>
    </submittedName>
</protein>
<comment type="caution">
    <text evidence="8">The sequence shown here is derived from an EMBL/GenBank/DDBJ whole genome shotgun (WGS) entry which is preliminary data.</text>
</comment>
<evidence type="ECO:0000313" key="9">
    <source>
        <dbReference type="Proteomes" id="UP000564677"/>
    </source>
</evidence>
<gene>
    <name evidence="8" type="ORF">FHR20_001535</name>
</gene>
<evidence type="ECO:0000256" key="6">
    <source>
        <dbReference type="ARBA" id="ARBA00023136"/>
    </source>
</evidence>
<feature type="transmembrane region" description="Helical" evidence="7">
    <location>
        <begin position="96"/>
        <end position="119"/>
    </location>
</feature>
<dbReference type="InterPro" id="IPR048279">
    <property type="entry name" value="MdtK-like"/>
</dbReference>
<dbReference type="NCBIfam" id="TIGR00797">
    <property type="entry name" value="matE"/>
    <property type="match status" value="1"/>
</dbReference>
<sequence length="482" mass="51629">MAGPPQRHDLTQGPISRTLLLFALPTLGSNILQSLNGSINSIWVGRFLGEQALAATANANIIMFLMFSAVFGFGMAATILIGQSMGRRDVEAARRAFGSAIGLVMGGAVVIAILGWLFAPQILRLLATPGEAQDMARDYLRVIFLGLPFSMLGVLIQMSLRGTGDSITPLWFMVLSVTIDAGLNPLLIQGIGPFPRMGIAGSATATLIAGLVSSFGLLLYVYWRDLPVRLRGHELHYLIPERALVRTIVAKGLPMGAQMLVMSTAGLTMIGLVNRLGVDTAAAYAVSQQLWTYIQMPAMAIGVAVSSMAAQNIGAGRWDRVNAITRSGLVYNTAITLVVIVAILLFDRPVMALFVGGDSPAIPIARHIQLLASWTFVMFGATMVLFSTVRANGATVPPLVILAITLFPIRFGFAVLGQRWFGSDALWLAFPIGSACSLTLAALYYRYGRWRSEVLEVPPEPATVEEEALAATEPAGRLQPNC</sequence>
<keyword evidence="2" id="KW-0813">Transport</keyword>
<name>A0A7X5ZVC6_9SPHN</name>
<keyword evidence="3" id="KW-1003">Cell membrane</keyword>
<evidence type="ECO:0000256" key="4">
    <source>
        <dbReference type="ARBA" id="ARBA00022692"/>
    </source>
</evidence>